<accession>C8V4W2</accession>
<comment type="cofactor">
    <cofactor evidence="1">
        <name>FMN</name>
        <dbReference type="ChEBI" id="CHEBI:58210"/>
    </cofactor>
</comment>
<feature type="region of interest" description="Disordered" evidence="5">
    <location>
        <begin position="1"/>
        <end position="56"/>
    </location>
</feature>
<dbReference type="OMA" id="HEYVTID"/>
<dbReference type="Proteomes" id="UP000000560">
    <property type="component" value="Chromosome II"/>
</dbReference>
<reference evidence="8" key="1">
    <citation type="journal article" date="2005" name="Nature">
        <title>Sequencing of Aspergillus nidulans and comparative analysis with A. fumigatus and A. oryzae.</title>
        <authorList>
            <person name="Galagan J.E."/>
            <person name="Calvo S.E."/>
            <person name="Cuomo C."/>
            <person name="Ma L.J."/>
            <person name="Wortman J.R."/>
            <person name="Batzoglou S."/>
            <person name="Lee S.I."/>
            <person name="Basturkmen M."/>
            <person name="Spevak C.C."/>
            <person name="Clutterbuck J."/>
            <person name="Kapitonov V."/>
            <person name="Jurka J."/>
            <person name="Scazzocchio C."/>
            <person name="Farman M."/>
            <person name="Butler J."/>
            <person name="Purcell S."/>
            <person name="Harris S."/>
            <person name="Braus G.H."/>
            <person name="Draht O."/>
            <person name="Busch S."/>
            <person name="D'Enfert C."/>
            <person name="Bouchier C."/>
            <person name="Goldman G.H."/>
            <person name="Bell-Pedersen D."/>
            <person name="Griffiths-Jones S."/>
            <person name="Doonan J.H."/>
            <person name="Yu J."/>
            <person name="Vienken K."/>
            <person name="Pain A."/>
            <person name="Freitag M."/>
            <person name="Selker E.U."/>
            <person name="Archer D.B."/>
            <person name="Penalva M.A."/>
            <person name="Oakley B.R."/>
            <person name="Momany M."/>
            <person name="Tanaka T."/>
            <person name="Kumagai T."/>
            <person name="Asai K."/>
            <person name="Machida M."/>
            <person name="Nierman W.C."/>
            <person name="Denning D.W."/>
            <person name="Caddick M."/>
            <person name="Hynes M."/>
            <person name="Paoletti M."/>
            <person name="Fischer R."/>
            <person name="Miller B."/>
            <person name="Dyer P."/>
            <person name="Sachs M.S."/>
            <person name="Osmani S.A."/>
            <person name="Birren B.W."/>
        </authorList>
    </citation>
    <scope>NUCLEOTIDE SEQUENCE [LARGE SCALE GENOMIC DNA]</scope>
    <source>
        <strain evidence="8">FGSC A4 / ATCC 38163 / CBS 112.46 / NRRL 194 / M139</strain>
    </source>
</reference>
<evidence type="ECO:0000256" key="4">
    <source>
        <dbReference type="ARBA" id="ARBA00038054"/>
    </source>
</evidence>
<dbReference type="Pfam" id="PF01613">
    <property type="entry name" value="Flavin_Reduct"/>
    <property type="match status" value="1"/>
</dbReference>
<dbReference type="AlphaFoldDB" id="Q5AUV8"/>
<dbReference type="InterPro" id="IPR012349">
    <property type="entry name" value="Split_barrel_FMN-bd"/>
</dbReference>
<feature type="compositionally biased region" description="Basic and acidic residues" evidence="5">
    <location>
        <begin position="25"/>
        <end position="37"/>
    </location>
</feature>
<dbReference type="PANTHER" id="PTHR33798:SF5">
    <property type="entry name" value="FLAVIN REDUCTASE LIKE DOMAIN-CONTAINING PROTEIN"/>
    <property type="match status" value="1"/>
</dbReference>
<dbReference type="SUPFAM" id="SSF50475">
    <property type="entry name" value="FMN-binding split barrel"/>
    <property type="match status" value="1"/>
</dbReference>
<evidence type="ECO:0000256" key="3">
    <source>
        <dbReference type="ARBA" id="ARBA00022643"/>
    </source>
</evidence>
<gene>
    <name evidence="7" type="ORF">ANIA_07922</name>
</gene>
<dbReference type="EMBL" id="BN001302">
    <property type="protein sequence ID" value="CBF73528.1"/>
    <property type="molecule type" value="Genomic_DNA"/>
</dbReference>
<name>Q5AUV8_EMENI</name>
<evidence type="ECO:0000256" key="2">
    <source>
        <dbReference type="ARBA" id="ARBA00022630"/>
    </source>
</evidence>
<keyword evidence="8" id="KW-1185">Reference proteome</keyword>
<feature type="domain" description="Flavin reductase like" evidence="6">
    <location>
        <begin position="88"/>
        <end position="200"/>
    </location>
</feature>
<evidence type="ECO:0000256" key="1">
    <source>
        <dbReference type="ARBA" id="ARBA00001917"/>
    </source>
</evidence>
<organism evidence="7 8">
    <name type="scientific">Emericella nidulans (strain FGSC A4 / ATCC 38163 / CBS 112.46 / NRRL 194 / M139)</name>
    <name type="common">Aspergillus nidulans</name>
    <dbReference type="NCBI Taxonomy" id="227321"/>
    <lineage>
        <taxon>Eukaryota</taxon>
        <taxon>Fungi</taxon>
        <taxon>Dikarya</taxon>
        <taxon>Ascomycota</taxon>
        <taxon>Pezizomycotina</taxon>
        <taxon>Eurotiomycetes</taxon>
        <taxon>Eurotiomycetidae</taxon>
        <taxon>Eurotiales</taxon>
        <taxon>Aspergillaceae</taxon>
        <taxon>Aspergillus</taxon>
        <taxon>Aspergillus subgen. Nidulantes</taxon>
    </lineage>
</organism>
<comment type="similarity">
    <text evidence="4">Belongs to the flavoredoxin family.</text>
</comment>
<dbReference type="PANTHER" id="PTHR33798">
    <property type="entry name" value="FLAVOPROTEIN OXYGENASE"/>
    <property type="match status" value="1"/>
</dbReference>
<evidence type="ECO:0000313" key="8">
    <source>
        <dbReference type="Proteomes" id="UP000000560"/>
    </source>
</evidence>
<keyword evidence="2" id="KW-0285">Flavoprotein</keyword>
<dbReference type="Gene3D" id="2.30.110.10">
    <property type="entry name" value="Electron Transport, Fmn-binding Protein, Chain A"/>
    <property type="match status" value="1"/>
</dbReference>
<dbReference type="eggNOG" id="ENOG502QT1K">
    <property type="taxonomic scope" value="Eukaryota"/>
</dbReference>
<dbReference type="RefSeq" id="XP_681191.1">
    <property type="nucleotide sequence ID" value="XM_676099.1"/>
</dbReference>
<protein>
    <recommendedName>
        <fullName evidence="6">Flavin reductase like domain-containing protein</fullName>
    </recommendedName>
</protein>
<dbReference type="GO" id="GO:0010181">
    <property type="term" value="F:FMN binding"/>
    <property type="evidence" value="ECO:0007669"/>
    <property type="project" value="InterPro"/>
</dbReference>
<dbReference type="GeneID" id="2869032"/>
<sequence>MPEEQLEAPSHEAAIQRNPHADFGAVERARPPFDHRSQMTFTKTPNPDWKAGSGASNEEWKEHEYVTIDPYEEGRGPWLNYKLLVSATVPRPIALASTVSADGKTANLAPFSFCQCAAVDPPMYSISFTSRTANDTLTNLLATKEMCISMTTESIVEAANFASVNSPRHISEWPLSGLTPKASDLVKPAHVAESPYSVESRRIPPCEHPPW</sequence>
<keyword evidence="3" id="KW-0288">FMN</keyword>
<dbReference type="KEGG" id="ani:ANIA_07922"/>
<dbReference type="OrthoDB" id="10250990at2759"/>
<evidence type="ECO:0000313" key="7">
    <source>
        <dbReference type="EMBL" id="CBF73528.1"/>
    </source>
</evidence>
<dbReference type="HOGENOM" id="CLU_1304844_0_0_1"/>
<dbReference type="InParanoid" id="Q5AUV8"/>
<dbReference type="InterPro" id="IPR002563">
    <property type="entry name" value="Flavin_Rdtase-like_dom"/>
</dbReference>
<evidence type="ECO:0000259" key="6">
    <source>
        <dbReference type="Pfam" id="PF01613"/>
    </source>
</evidence>
<evidence type="ECO:0000256" key="5">
    <source>
        <dbReference type="SAM" id="MobiDB-lite"/>
    </source>
</evidence>
<reference evidence="8" key="2">
    <citation type="journal article" date="2009" name="Fungal Genet. Biol.">
        <title>The 2008 update of the Aspergillus nidulans genome annotation: a community effort.</title>
        <authorList>
            <person name="Wortman J.R."/>
            <person name="Gilsenan J.M."/>
            <person name="Joardar V."/>
            <person name="Deegan J."/>
            <person name="Clutterbuck J."/>
            <person name="Andersen M.R."/>
            <person name="Archer D."/>
            <person name="Bencina M."/>
            <person name="Braus G."/>
            <person name="Coutinho P."/>
            <person name="von Dohren H."/>
            <person name="Doonan J."/>
            <person name="Driessen A.J."/>
            <person name="Durek P."/>
            <person name="Espeso E."/>
            <person name="Fekete E."/>
            <person name="Flipphi M."/>
            <person name="Estrada C.G."/>
            <person name="Geysens S."/>
            <person name="Goldman G."/>
            <person name="de Groot P.W."/>
            <person name="Hansen K."/>
            <person name="Harris S.D."/>
            <person name="Heinekamp T."/>
            <person name="Helmstaedt K."/>
            <person name="Henrissat B."/>
            <person name="Hofmann G."/>
            <person name="Homan T."/>
            <person name="Horio T."/>
            <person name="Horiuchi H."/>
            <person name="James S."/>
            <person name="Jones M."/>
            <person name="Karaffa L."/>
            <person name="Karanyi Z."/>
            <person name="Kato M."/>
            <person name="Keller N."/>
            <person name="Kelly D.E."/>
            <person name="Kiel J.A."/>
            <person name="Kim J.M."/>
            <person name="van der Klei I.J."/>
            <person name="Klis F.M."/>
            <person name="Kovalchuk A."/>
            <person name="Krasevec N."/>
            <person name="Kubicek C.P."/>
            <person name="Liu B."/>
            <person name="Maccabe A."/>
            <person name="Meyer V."/>
            <person name="Mirabito P."/>
            <person name="Miskei M."/>
            <person name="Mos M."/>
            <person name="Mullins J."/>
            <person name="Nelson D.R."/>
            <person name="Nielsen J."/>
            <person name="Oakley B.R."/>
            <person name="Osmani S.A."/>
            <person name="Pakula T."/>
            <person name="Paszewski A."/>
            <person name="Paulsen I."/>
            <person name="Pilsyk S."/>
            <person name="Pocsi I."/>
            <person name="Punt P.J."/>
            <person name="Ram A.F."/>
            <person name="Ren Q."/>
            <person name="Robellet X."/>
            <person name="Robson G."/>
            <person name="Seiboth B."/>
            <person name="van Solingen P."/>
            <person name="Specht T."/>
            <person name="Sun J."/>
            <person name="Taheri-Talesh N."/>
            <person name="Takeshita N."/>
            <person name="Ussery D."/>
            <person name="vanKuyk P.A."/>
            <person name="Visser H."/>
            <person name="van de Vondervoort P.J."/>
            <person name="de Vries R.P."/>
            <person name="Walton J."/>
            <person name="Xiang X."/>
            <person name="Xiong Y."/>
            <person name="Zeng A.P."/>
            <person name="Brandt B.W."/>
            <person name="Cornell M.J."/>
            <person name="van den Hondel C.A."/>
            <person name="Visser J."/>
            <person name="Oliver S.G."/>
            <person name="Turner G."/>
        </authorList>
    </citation>
    <scope>GENOME REANNOTATION</scope>
    <source>
        <strain evidence="8">FGSC A4 / ATCC 38163 / CBS 112.46 / NRRL 194 / M139</strain>
    </source>
</reference>
<accession>Q5AUV8</accession>
<proteinExistence type="inferred from homology"/>